<feature type="domain" description="Methyl-accepting transducer" evidence="5">
    <location>
        <begin position="494"/>
        <end position="723"/>
    </location>
</feature>
<dbReference type="SUPFAM" id="SSF58104">
    <property type="entry name" value="Methyl-accepting chemotaxis protein (MCP) signaling domain"/>
    <property type="match status" value="1"/>
</dbReference>
<evidence type="ECO:0000256" key="3">
    <source>
        <dbReference type="PROSITE-ProRule" id="PRU00284"/>
    </source>
</evidence>
<dbReference type="Gene3D" id="1.10.287.950">
    <property type="entry name" value="Methyl-accepting chemotaxis protein"/>
    <property type="match status" value="1"/>
</dbReference>
<dbReference type="InterPro" id="IPR001610">
    <property type="entry name" value="PAC"/>
</dbReference>
<keyword evidence="9" id="KW-1185">Reference proteome</keyword>
<dbReference type="Pfam" id="PF00672">
    <property type="entry name" value="HAMP"/>
    <property type="match status" value="1"/>
</dbReference>
<dbReference type="PANTHER" id="PTHR43531">
    <property type="entry name" value="PROTEIN ICFG"/>
    <property type="match status" value="1"/>
</dbReference>
<dbReference type="InterPro" id="IPR013655">
    <property type="entry name" value="PAS_fold_3"/>
</dbReference>
<dbReference type="PROSITE" id="PS50111">
    <property type="entry name" value="CHEMOTAXIS_TRANSDUC_2"/>
    <property type="match status" value="1"/>
</dbReference>
<dbReference type="SUPFAM" id="SSF55785">
    <property type="entry name" value="PYP-like sensor domain (PAS domain)"/>
    <property type="match status" value="1"/>
</dbReference>
<dbReference type="EMBL" id="CP071060">
    <property type="protein sequence ID" value="QSI75456.1"/>
    <property type="molecule type" value="Genomic_DNA"/>
</dbReference>
<dbReference type="SMART" id="SM00304">
    <property type="entry name" value="HAMP"/>
    <property type="match status" value="2"/>
</dbReference>
<accession>A0ABX7M119</accession>
<dbReference type="Pfam" id="PF00015">
    <property type="entry name" value="MCPsignal"/>
    <property type="match status" value="1"/>
</dbReference>
<dbReference type="PROSITE" id="PS50112">
    <property type="entry name" value="PAS"/>
    <property type="match status" value="1"/>
</dbReference>
<name>A0ABX7M119_9RHOO</name>
<dbReference type="SMART" id="SM00283">
    <property type="entry name" value="MA"/>
    <property type="match status" value="1"/>
</dbReference>
<dbReference type="Pfam" id="PF13188">
    <property type="entry name" value="PAS_8"/>
    <property type="match status" value="1"/>
</dbReference>
<gene>
    <name evidence="8" type="ORF">JY500_13160</name>
</gene>
<evidence type="ECO:0000313" key="8">
    <source>
        <dbReference type="EMBL" id="QSI75456.1"/>
    </source>
</evidence>
<dbReference type="Gene3D" id="3.30.450.20">
    <property type="entry name" value="PAS domain"/>
    <property type="match status" value="2"/>
</dbReference>
<feature type="coiled-coil region" evidence="4">
    <location>
        <begin position="484"/>
        <end position="533"/>
    </location>
</feature>
<dbReference type="SMART" id="SM00091">
    <property type="entry name" value="PAS"/>
    <property type="match status" value="2"/>
</dbReference>
<organism evidence="8 9">
    <name type="scientific">Niveibacterium microcysteis</name>
    <dbReference type="NCBI Taxonomy" id="2811415"/>
    <lineage>
        <taxon>Bacteria</taxon>
        <taxon>Pseudomonadati</taxon>
        <taxon>Pseudomonadota</taxon>
        <taxon>Betaproteobacteria</taxon>
        <taxon>Rhodocyclales</taxon>
        <taxon>Rhodocyclaceae</taxon>
        <taxon>Niveibacterium</taxon>
    </lineage>
</organism>
<feature type="domain" description="HAMP" evidence="7">
    <location>
        <begin position="437"/>
        <end position="489"/>
    </location>
</feature>
<evidence type="ECO:0000256" key="4">
    <source>
        <dbReference type="SAM" id="Coils"/>
    </source>
</evidence>
<protein>
    <submittedName>
        <fullName evidence="8">PAS domain-containing protein</fullName>
    </submittedName>
</protein>
<feature type="domain" description="HAMP" evidence="7">
    <location>
        <begin position="215"/>
        <end position="259"/>
    </location>
</feature>
<dbReference type="InterPro" id="IPR051310">
    <property type="entry name" value="MCP_chemotaxis"/>
</dbReference>
<feature type="domain" description="PAS" evidence="6">
    <location>
        <begin position="25"/>
        <end position="60"/>
    </location>
</feature>
<dbReference type="CDD" id="cd00130">
    <property type="entry name" value="PAS"/>
    <property type="match status" value="1"/>
</dbReference>
<dbReference type="PRINTS" id="PR00260">
    <property type="entry name" value="CHEMTRNSDUCR"/>
</dbReference>
<keyword evidence="1" id="KW-0488">Methylation</keyword>
<evidence type="ECO:0000259" key="6">
    <source>
        <dbReference type="PROSITE" id="PS50112"/>
    </source>
</evidence>
<dbReference type="NCBIfam" id="TIGR00229">
    <property type="entry name" value="sensory_box"/>
    <property type="match status" value="1"/>
</dbReference>
<evidence type="ECO:0000259" key="5">
    <source>
        <dbReference type="PROSITE" id="PS50111"/>
    </source>
</evidence>
<dbReference type="InterPro" id="IPR035965">
    <property type="entry name" value="PAS-like_dom_sf"/>
</dbReference>
<evidence type="ECO:0000256" key="1">
    <source>
        <dbReference type="ARBA" id="ARBA00022481"/>
    </source>
</evidence>
<dbReference type="InterPro" id="IPR000014">
    <property type="entry name" value="PAS"/>
</dbReference>
<evidence type="ECO:0000259" key="7">
    <source>
        <dbReference type="PROSITE" id="PS50885"/>
    </source>
</evidence>
<dbReference type="InterPro" id="IPR004089">
    <property type="entry name" value="MCPsignal_dom"/>
</dbReference>
<comment type="similarity">
    <text evidence="2">Belongs to the methyl-accepting chemotaxis (MCP) protein family.</text>
</comment>
<dbReference type="InterPro" id="IPR003660">
    <property type="entry name" value="HAMP_dom"/>
</dbReference>
<proteinExistence type="inferred from homology"/>
<dbReference type="Pfam" id="PF08447">
    <property type="entry name" value="PAS_3"/>
    <property type="match status" value="1"/>
</dbReference>
<dbReference type="PROSITE" id="PS50885">
    <property type="entry name" value="HAMP"/>
    <property type="match status" value="2"/>
</dbReference>
<dbReference type="SMART" id="SM00086">
    <property type="entry name" value="PAC"/>
    <property type="match status" value="1"/>
</dbReference>
<dbReference type="CDD" id="cd11386">
    <property type="entry name" value="MCP_signal"/>
    <property type="match status" value="1"/>
</dbReference>
<sequence length="753" mass="81416">MRINTPVTDREVELSVDTMIVSKTDTKGRITYINRDFIDISGFTEAELMGQPHNIVRHPDMPPEAFDDLWKCLKAGRPWIGMVKNRCKNGDYYWVEAHATPLREGDQITGYMSVRRKASREQIQAAETFYAQLRAQRASAVVRNGEVVGNGIPALLAKWADVPLVSKVWLGCALSALLALAAVWRAGGGHWAPDVLLPLGAMLVVLAGLGRSVAHNLQRRLAAAVTTVERVAQGNLKDRLTVARNDEIGRLVQGVESMLIRHGFDIAEINRVVEESLRIKTGLDNVATNVMIADRDNRIIYLNKSLERTFSDATEDMRKAFGSFDVSKLIGTSIDQFHKNPAHQQQLLARLQGTHKAVVSIGSRTFTLTVNPVVDPRGVRLGTAVEWLDRTAELAIEAEVATLVEGTANGDFSHRLALEGKTGFALQLSENLNRMVETTSAGLGAIASILQSIAQGDLTRSVEGDYRGVFGQLRDDANTTVARLRDLMGTIQQATEAVNTAAKEIAAGNADLSSRTEEQASSLEETAASMEQLNSTVRNNAQTAADASALARQSDGVTQRGGEMVRQVVGTMDAIQKSASKIAEIISVIDSIAFQTNILALNAAVEAARAGEQGRGFAVVASEVRNLAHRSAQAAKEIKGLIEESEVKVRGGVQQVREAGETIEEMVANFRQLTQLVNEIANSSREQAEGIDQVASAVTQMDEVTQQNAALVEQAAAAAESLEDQAHTLTAAVATFRLSTATHHPAARGRRGF</sequence>
<evidence type="ECO:0000256" key="2">
    <source>
        <dbReference type="ARBA" id="ARBA00029447"/>
    </source>
</evidence>
<dbReference type="RefSeq" id="WP_206253036.1">
    <property type="nucleotide sequence ID" value="NZ_CP071060.1"/>
</dbReference>
<dbReference type="Pfam" id="PF18947">
    <property type="entry name" value="HAMP_2"/>
    <property type="match status" value="1"/>
</dbReference>
<evidence type="ECO:0000313" key="9">
    <source>
        <dbReference type="Proteomes" id="UP000663570"/>
    </source>
</evidence>
<reference evidence="8 9" key="1">
    <citation type="submission" date="2021-02" db="EMBL/GenBank/DDBJ databases">
        <title>Niveibacterium changnyeongensis HC41.</title>
        <authorList>
            <person name="Kang M."/>
        </authorList>
    </citation>
    <scope>NUCLEOTIDE SEQUENCE [LARGE SCALE GENOMIC DNA]</scope>
    <source>
        <strain evidence="8 9">HC41</strain>
    </source>
</reference>
<dbReference type="InterPro" id="IPR004090">
    <property type="entry name" value="Chemotax_Me-accpt_rcpt"/>
</dbReference>
<dbReference type="SUPFAM" id="SSF158472">
    <property type="entry name" value="HAMP domain-like"/>
    <property type="match status" value="1"/>
</dbReference>
<keyword evidence="4" id="KW-0175">Coiled coil</keyword>
<keyword evidence="3" id="KW-0807">Transducer</keyword>
<dbReference type="Gene3D" id="6.10.340.10">
    <property type="match status" value="1"/>
</dbReference>
<dbReference type="PANTHER" id="PTHR43531:SF14">
    <property type="entry name" value="METHYL-ACCEPTING CHEMOTAXIS PROTEIN I-RELATED"/>
    <property type="match status" value="1"/>
</dbReference>
<dbReference type="CDD" id="cd06225">
    <property type="entry name" value="HAMP"/>
    <property type="match status" value="1"/>
</dbReference>
<dbReference type="Proteomes" id="UP000663570">
    <property type="component" value="Chromosome"/>
</dbReference>